<evidence type="ECO:0000313" key="1">
    <source>
        <dbReference type="EMBL" id="NII07213.1"/>
    </source>
</evidence>
<protein>
    <submittedName>
        <fullName evidence="1">Uncharacterized protein</fullName>
    </submittedName>
</protein>
<dbReference type="Proteomes" id="UP000490980">
    <property type="component" value="Unassembled WGS sequence"/>
</dbReference>
<dbReference type="AlphaFoldDB" id="A0A7X5UB51"/>
<organism evidence="1 2">
    <name type="scientific">Luteibacter anthropi</name>
    <dbReference type="NCBI Taxonomy" id="564369"/>
    <lineage>
        <taxon>Bacteria</taxon>
        <taxon>Pseudomonadati</taxon>
        <taxon>Pseudomonadota</taxon>
        <taxon>Gammaproteobacteria</taxon>
        <taxon>Lysobacterales</taxon>
        <taxon>Rhodanobacteraceae</taxon>
        <taxon>Luteibacter</taxon>
    </lineage>
</organism>
<proteinExistence type="predicted"/>
<sequence length="437" mass="47042">MTDKTSTAPVMSDENRLVAVRYRDLHDLLDANLAAADQALALTGGIDSIEENGGPESDEPMDRVAYSLFYGLFPAKRLRDQADLNATASDVVDGDVVACRYRVVAPNGNVGKWFFTDEACVSSGCLEVQPLYAAPRVQGDASVTPLSDEVGEPIAQKLDKALTDLCNAVEDIETGKHPSAIFSFLRSVREYVTDVREDIVALAAQPKGDVLDAPALVGNTIFDRGTKCSNVIARAQLAYKHKDDVMPPEQVAEMRAALDRARGTQAPIAASHPAEQTRGDGVAAIPSSFLISKKALEGIHYMCGGDEEGAEIDDRWCEGMAWIGNLENGDGTSTYGLHLHNADYPEEGSITIAQFVERDALRQAVPDGVTKDAARYRWWRDNIERVSKDWDGVRGVSYAMGLDICRDYSATQGQIADAVADAAIAAAPSAGRMGVES</sequence>
<name>A0A7X5UB51_9GAMM</name>
<reference evidence="1 2" key="1">
    <citation type="submission" date="2020-03" db="EMBL/GenBank/DDBJ databases">
        <authorList>
            <person name="Lai Q."/>
        </authorList>
    </citation>
    <scope>NUCLEOTIDE SEQUENCE [LARGE SCALE GENOMIC DNA]</scope>
    <source>
        <strain evidence="1 2">CCUG 25036</strain>
    </source>
</reference>
<evidence type="ECO:0000313" key="2">
    <source>
        <dbReference type="Proteomes" id="UP000490980"/>
    </source>
</evidence>
<dbReference type="RefSeq" id="WP_166948907.1">
    <property type="nucleotide sequence ID" value="NZ_JAARLZ010000006.1"/>
</dbReference>
<gene>
    <name evidence="1" type="ORF">HBF25_12550</name>
</gene>
<dbReference type="EMBL" id="JAARLZ010000006">
    <property type="protein sequence ID" value="NII07213.1"/>
    <property type="molecule type" value="Genomic_DNA"/>
</dbReference>
<keyword evidence="2" id="KW-1185">Reference proteome</keyword>
<comment type="caution">
    <text evidence="1">The sequence shown here is derived from an EMBL/GenBank/DDBJ whole genome shotgun (WGS) entry which is preliminary data.</text>
</comment>
<accession>A0A7X5UB51</accession>